<dbReference type="FunFam" id="1.20.1270.220:FF:000001">
    <property type="entry name" value="bromodomain-containing protein 2 isoform X1"/>
    <property type="match status" value="1"/>
</dbReference>
<sequence>MMTPALKAVHEQLAALSQPPSSKPKKKDRDKKEKKKDKHKKRLSMELVPVPTKKSRSNKEHSGARKEKKRLRKKDGVKSGGPVLPPPAPTASLLPSAALESDGYKEPSKFPTMSYEEKRQLSLDINKLPGDKLGRVVHIIQSREASLKNTNPDEIEIDFEALKPSTLRELEKYVCSCLRKSKKHAEGKEMKMGSSSSDDSEASAPEDTGPVPKHKMTSRIKDVKRTHGQPAGTTVVVQSRPAQEPQTHNPVYDPLTHFMNPQLNQASNQPAVPHAMGLVSQVPTHTGPVHPLAPLPSCPAIHTALPQQPSRPSSRATPLPAKVACVALSLAQSQPQPLVPSPPSHILATLSTQPPQALLEDDEETPPISQVHSFLQTLHNRGPHTHSPQQGPLNPVLNQRHTQSLGLMPSCQPVLNGPDHHRGASIEPSVAHAPSKAELYSTAAAGSSPLTHSPRFHTAEQRSPAHSNRNEPRASGPSIKEERASHSPVLSASAYSPKHRADFPQLPASFPDSPGLQHERIKQEGKPGLSSKKTPDVKLKNMGSWASLAQRSQSSHPSSGRSSSDSFELFRRAAREKEERERQLRAQEQARSHHDKPRKDEDEPLEPFRRRHEQPFPQAVTTLAPAQPVPLPQALPTQPKAPPPAHAAAQSLDQQRELARRREQERRHREAIDTIDINFQSDLMAIFEENLF</sequence>
<name>A0AAV2LJZ5_KNICA</name>
<dbReference type="InterPro" id="IPR031354">
    <property type="entry name" value="BRD4_CDT"/>
</dbReference>
<evidence type="ECO:0000259" key="2">
    <source>
        <dbReference type="PROSITE" id="PS51525"/>
    </source>
</evidence>
<dbReference type="InterPro" id="IPR038336">
    <property type="entry name" value="NET_sf"/>
</dbReference>
<feature type="domain" description="NET" evidence="2">
    <location>
        <begin position="103"/>
        <end position="185"/>
    </location>
</feature>
<feature type="region of interest" description="Disordered" evidence="1">
    <location>
        <begin position="407"/>
        <end position="669"/>
    </location>
</feature>
<dbReference type="GO" id="GO:0006338">
    <property type="term" value="P:chromatin remodeling"/>
    <property type="evidence" value="ECO:0007669"/>
    <property type="project" value="TreeGrafter"/>
</dbReference>
<feature type="compositionally biased region" description="Basic and acidic residues" evidence="1">
    <location>
        <begin position="654"/>
        <end position="669"/>
    </location>
</feature>
<dbReference type="InterPro" id="IPR050935">
    <property type="entry name" value="Bromo_chromatin_reader"/>
</dbReference>
<keyword evidence="4" id="KW-1185">Reference proteome</keyword>
<dbReference type="PANTHER" id="PTHR22880">
    <property type="entry name" value="FALZ-RELATED BROMODOMAIN-CONTAINING PROTEINS"/>
    <property type="match status" value="1"/>
</dbReference>
<feature type="compositionally biased region" description="Low complexity" evidence="1">
    <location>
        <begin position="90"/>
        <end position="99"/>
    </location>
</feature>
<gene>
    <name evidence="3" type="ORF">KC01_LOCUS28963</name>
</gene>
<feature type="compositionally biased region" description="Pro residues" evidence="1">
    <location>
        <begin position="627"/>
        <end position="645"/>
    </location>
</feature>
<feature type="region of interest" description="Disordered" evidence="1">
    <location>
        <begin position="181"/>
        <end position="231"/>
    </location>
</feature>
<reference evidence="3 4" key="1">
    <citation type="submission" date="2024-04" db="EMBL/GenBank/DDBJ databases">
        <authorList>
            <person name="Waldvogel A.-M."/>
            <person name="Schoenle A."/>
        </authorList>
    </citation>
    <scope>NUCLEOTIDE SEQUENCE [LARGE SCALE GENOMIC DNA]</scope>
</reference>
<evidence type="ECO:0000313" key="3">
    <source>
        <dbReference type="EMBL" id="CAL1600896.1"/>
    </source>
</evidence>
<evidence type="ECO:0000256" key="1">
    <source>
        <dbReference type="SAM" id="MobiDB-lite"/>
    </source>
</evidence>
<dbReference type="AlphaFoldDB" id="A0AAV2LJZ5"/>
<dbReference type="EMBL" id="OZ035825">
    <property type="protein sequence ID" value="CAL1600896.1"/>
    <property type="molecule type" value="Genomic_DNA"/>
</dbReference>
<dbReference type="Gene3D" id="1.20.1270.220">
    <property type="match status" value="1"/>
</dbReference>
<feature type="region of interest" description="Disordered" evidence="1">
    <location>
        <begin position="1"/>
        <end position="115"/>
    </location>
</feature>
<dbReference type="GO" id="GO:0006355">
    <property type="term" value="P:regulation of DNA-templated transcription"/>
    <property type="evidence" value="ECO:0007669"/>
    <property type="project" value="TreeGrafter"/>
</dbReference>
<feature type="compositionally biased region" description="Basic and acidic residues" evidence="1">
    <location>
        <begin position="568"/>
        <end position="601"/>
    </location>
</feature>
<dbReference type="Pfam" id="PF17035">
    <property type="entry name" value="BET"/>
    <property type="match status" value="1"/>
</dbReference>
<proteinExistence type="predicted"/>
<feature type="compositionally biased region" description="Low complexity" evidence="1">
    <location>
        <begin position="552"/>
        <end position="566"/>
    </location>
</feature>
<organism evidence="3 4">
    <name type="scientific">Knipowitschia caucasica</name>
    <name type="common">Caucasian dwarf goby</name>
    <name type="synonym">Pomatoschistus caucasicus</name>
    <dbReference type="NCBI Taxonomy" id="637954"/>
    <lineage>
        <taxon>Eukaryota</taxon>
        <taxon>Metazoa</taxon>
        <taxon>Chordata</taxon>
        <taxon>Craniata</taxon>
        <taxon>Vertebrata</taxon>
        <taxon>Euteleostomi</taxon>
        <taxon>Actinopterygii</taxon>
        <taxon>Neopterygii</taxon>
        <taxon>Teleostei</taxon>
        <taxon>Neoteleostei</taxon>
        <taxon>Acanthomorphata</taxon>
        <taxon>Gobiaria</taxon>
        <taxon>Gobiiformes</taxon>
        <taxon>Gobioidei</taxon>
        <taxon>Gobiidae</taxon>
        <taxon>Gobiinae</taxon>
        <taxon>Knipowitschia</taxon>
    </lineage>
</organism>
<dbReference type="Pfam" id="PF17105">
    <property type="entry name" value="BRD4_CDT"/>
    <property type="match status" value="1"/>
</dbReference>
<feature type="compositionally biased region" description="Basic residues" evidence="1">
    <location>
        <begin position="23"/>
        <end position="42"/>
    </location>
</feature>
<dbReference type="PROSITE" id="PS51525">
    <property type="entry name" value="NET"/>
    <property type="match status" value="1"/>
</dbReference>
<protein>
    <recommendedName>
        <fullName evidence="2">NET domain-containing protein</fullName>
    </recommendedName>
</protein>
<dbReference type="GO" id="GO:0000785">
    <property type="term" value="C:chromatin"/>
    <property type="evidence" value="ECO:0007669"/>
    <property type="project" value="TreeGrafter"/>
</dbReference>
<dbReference type="InterPro" id="IPR027353">
    <property type="entry name" value="NET_dom"/>
</dbReference>
<evidence type="ECO:0000313" key="4">
    <source>
        <dbReference type="Proteomes" id="UP001497482"/>
    </source>
</evidence>
<dbReference type="Proteomes" id="UP001497482">
    <property type="component" value="Chromosome 3"/>
</dbReference>
<accession>A0AAV2LJZ5</accession>
<feature type="compositionally biased region" description="Basic residues" evidence="1">
    <location>
        <begin position="66"/>
        <end position="75"/>
    </location>
</feature>
<dbReference type="GO" id="GO:0005634">
    <property type="term" value="C:nucleus"/>
    <property type="evidence" value="ECO:0007669"/>
    <property type="project" value="TreeGrafter"/>
</dbReference>
<dbReference type="PANTHER" id="PTHR22880:SF245">
    <property type="entry name" value="BROMODOMAIN-CONTAINING PROTEIN 4"/>
    <property type="match status" value="1"/>
</dbReference>